<dbReference type="SMR" id="A0A803LH50"/>
<keyword evidence="4 14" id="KW-0812">Transmembrane</keyword>
<keyword evidence="9 14" id="KW-0472">Membrane</keyword>
<dbReference type="Gene3D" id="2.60.40.790">
    <property type="match status" value="1"/>
</dbReference>
<keyword evidence="10" id="KW-1207">Sterol metabolism</keyword>
<evidence type="ECO:0000256" key="14">
    <source>
        <dbReference type="PROSITE-ProRule" id="PRU01087"/>
    </source>
</evidence>
<name>A0A803LH50_CHEQI</name>
<feature type="domain" description="EXPERA" evidence="18">
    <location>
        <begin position="55"/>
        <end position="197"/>
    </location>
</feature>
<keyword evidence="5" id="KW-0752">Steroid biosynthesis</keyword>
<dbReference type="GO" id="GO:0047750">
    <property type="term" value="F:cholestenol delta-isomerase activity"/>
    <property type="evidence" value="ECO:0007669"/>
    <property type="project" value="InterPro"/>
</dbReference>
<evidence type="ECO:0000256" key="8">
    <source>
        <dbReference type="ARBA" id="ARBA00023098"/>
    </source>
</evidence>
<dbReference type="Pfam" id="PF05241">
    <property type="entry name" value="EBP"/>
    <property type="match status" value="1"/>
</dbReference>
<dbReference type="Gramene" id="AUR62013297-RA">
    <property type="protein sequence ID" value="AUR62013297-RA:cds"/>
    <property type="gene ID" value="AUR62013297"/>
</dbReference>
<evidence type="ECO:0000256" key="10">
    <source>
        <dbReference type="ARBA" id="ARBA00023166"/>
    </source>
</evidence>
<evidence type="ECO:0000256" key="15">
    <source>
        <dbReference type="RuleBase" id="RU003616"/>
    </source>
</evidence>
<evidence type="ECO:0008006" key="21">
    <source>
        <dbReference type="Google" id="ProtNLM"/>
    </source>
</evidence>
<dbReference type="GO" id="GO:0016126">
    <property type="term" value="P:sterol biosynthetic process"/>
    <property type="evidence" value="ECO:0007669"/>
    <property type="project" value="UniProtKB-KW"/>
</dbReference>
<reference evidence="19" key="1">
    <citation type="journal article" date="2017" name="Nature">
        <title>The genome of Chenopodium quinoa.</title>
        <authorList>
            <person name="Jarvis D.E."/>
            <person name="Ho Y.S."/>
            <person name="Lightfoot D.J."/>
            <person name="Schmoeckel S.M."/>
            <person name="Li B."/>
            <person name="Borm T.J.A."/>
            <person name="Ohyanagi H."/>
            <person name="Mineta K."/>
            <person name="Michell C.T."/>
            <person name="Saber N."/>
            <person name="Kharbatia N.M."/>
            <person name="Rupper R.R."/>
            <person name="Sharp A.R."/>
            <person name="Dally N."/>
            <person name="Boughton B.A."/>
            <person name="Woo Y.H."/>
            <person name="Gao G."/>
            <person name="Schijlen E.G.W.M."/>
            <person name="Guo X."/>
            <person name="Momin A.A."/>
            <person name="Negrao S."/>
            <person name="Al-Babili S."/>
            <person name="Gehring C."/>
            <person name="Roessner U."/>
            <person name="Jung C."/>
            <person name="Murphy K."/>
            <person name="Arold S.T."/>
            <person name="Gojobori T."/>
            <person name="van der Linden C.G."/>
            <person name="van Loo E.N."/>
            <person name="Jellen E.N."/>
            <person name="Maughan P.J."/>
            <person name="Tester M."/>
        </authorList>
    </citation>
    <scope>NUCLEOTIDE SEQUENCE [LARGE SCALE GENOMIC DNA]</scope>
    <source>
        <strain evidence="19">cv. PI 614886</strain>
    </source>
</reference>
<dbReference type="PROSITE" id="PS01031">
    <property type="entry name" value="SHSP"/>
    <property type="match status" value="1"/>
</dbReference>
<dbReference type="EnsemblPlants" id="AUR62013297-RA">
    <property type="protein sequence ID" value="AUR62013297-RA:cds"/>
    <property type="gene ID" value="AUR62013297"/>
</dbReference>
<comment type="similarity">
    <text evidence="2">Belongs to the EBP family.</text>
</comment>
<dbReference type="GO" id="GO:0016020">
    <property type="term" value="C:membrane"/>
    <property type="evidence" value="ECO:0007669"/>
    <property type="project" value="UniProtKB-SubCell"/>
</dbReference>
<dbReference type="InterPro" id="IPR007905">
    <property type="entry name" value="EBP"/>
</dbReference>
<dbReference type="GO" id="GO:0005783">
    <property type="term" value="C:endoplasmic reticulum"/>
    <property type="evidence" value="ECO:0007669"/>
    <property type="project" value="TreeGrafter"/>
</dbReference>
<dbReference type="GO" id="GO:0000247">
    <property type="term" value="F:C-8 sterol isomerase activity"/>
    <property type="evidence" value="ECO:0007669"/>
    <property type="project" value="TreeGrafter"/>
</dbReference>
<dbReference type="GO" id="GO:0004769">
    <property type="term" value="F:steroid Delta-isomerase activity"/>
    <property type="evidence" value="ECO:0007669"/>
    <property type="project" value="TreeGrafter"/>
</dbReference>
<dbReference type="Pfam" id="PF00011">
    <property type="entry name" value="HSP20"/>
    <property type="match status" value="1"/>
</dbReference>
<evidence type="ECO:0000256" key="16">
    <source>
        <dbReference type="SAM" id="Phobius"/>
    </source>
</evidence>
<evidence type="ECO:0000256" key="2">
    <source>
        <dbReference type="ARBA" id="ARBA00008337"/>
    </source>
</evidence>
<dbReference type="AlphaFoldDB" id="A0A803LH50"/>
<dbReference type="InterPro" id="IPR033118">
    <property type="entry name" value="EXPERA"/>
</dbReference>
<dbReference type="SUPFAM" id="SSF49764">
    <property type="entry name" value="HSP20-like chaperones"/>
    <property type="match status" value="1"/>
</dbReference>
<feature type="domain" description="SHSP" evidence="17">
    <location>
        <begin position="316"/>
        <end position="420"/>
    </location>
</feature>
<evidence type="ECO:0000256" key="1">
    <source>
        <dbReference type="ARBA" id="ARBA00004141"/>
    </source>
</evidence>
<evidence type="ECO:0000259" key="17">
    <source>
        <dbReference type="PROSITE" id="PS01031"/>
    </source>
</evidence>
<evidence type="ECO:0000256" key="6">
    <source>
        <dbReference type="ARBA" id="ARBA00022989"/>
    </source>
</evidence>
<feature type="transmembrane region" description="Helical" evidence="16">
    <location>
        <begin position="58"/>
        <end position="79"/>
    </location>
</feature>
<organism evidence="19 20">
    <name type="scientific">Chenopodium quinoa</name>
    <name type="common">Quinoa</name>
    <dbReference type="NCBI Taxonomy" id="63459"/>
    <lineage>
        <taxon>Eukaryota</taxon>
        <taxon>Viridiplantae</taxon>
        <taxon>Streptophyta</taxon>
        <taxon>Embryophyta</taxon>
        <taxon>Tracheophyta</taxon>
        <taxon>Spermatophyta</taxon>
        <taxon>Magnoliopsida</taxon>
        <taxon>eudicotyledons</taxon>
        <taxon>Gunneridae</taxon>
        <taxon>Pentapetalae</taxon>
        <taxon>Caryophyllales</taxon>
        <taxon>Chenopodiaceae</taxon>
        <taxon>Chenopodioideae</taxon>
        <taxon>Atripliceae</taxon>
        <taxon>Chenopodium</taxon>
    </lineage>
</organism>
<dbReference type="PANTHER" id="PTHR14207">
    <property type="entry name" value="STEROL ISOMERASE"/>
    <property type="match status" value="1"/>
</dbReference>
<evidence type="ECO:0000256" key="5">
    <source>
        <dbReference type="ARBA" id="ARBA00022955"/>
    </source>
</evidence>
<evidence type="ECO:0000259" key="18">
    <source>
        <dbReference type="PROSITE" id="PS51751"/>
    </source>
</evidence>
<evidence type="ECO:0000256" key="11">
    <source>
        <dbReference type="ARBA" id="ARBA00023221"/>
    </source>
</evidence>
<keyword evidence="11" id="KW-0753">Steroid metabolism</keyword>
<evidence type="ECO:0000256" key="13">
    <source>
        <dbReference type="PROSITE-ProRule" id="PRU00285"/>
    </source>
</evidence>
<keyword evidence="20" id="KW-1185">Reference proteome</keyword>
<keyword evidence="8" id="KW-0443">Lipid metabolism</keyword>
<feature type="transmembrane region" description="Helical" evidence="16">
    <location>
        <begin position="299"/>
        <end position="322"/>
    </location>
</feature>
<reference evidence="19" key="2">
    <citation type="submission" date="2021-03" db="UniProtKB">
        <authorList>
            <consortium name="EnsemblPlants"/>
        </authorList>
    </citation>
    <scope>IDENTIFICATION</scope>
</reference>
<dbReference type="InterPro" id="IPR008978">
    <property type="entry name" value="HSP20-like_chaperone"/>
</dbReference>
<evidence type="ECO:0000256" key="7">
    <source>
        <dbReference type="ARBA" id="ARBA00023011"/>
    </source>
</evidence>
<feature type="transmembrane region" description="Helical" evidence="16">
    <location>
        <begin position="112"/>
        <end position="136"/>
    </location>
</feature>
<comment type="similarity">
    <text evidence="13 15">Belongs to the small heat shock protein (HSP20) family.</text>
</comment>
<evidence type="ECO:0000256" key="12">
    <source>
        <dbReference type="ARBA" id="ARBA00023235"/>
    </source>
</evidence>
<protein>
    <recommendedName>
        <fullName evidence="21">EXPERA domain-containing protein</fullName>
    </recommendedName>
</protein>
<feature type="transmembrane region" description="Helical" evidence="16">
    <location>
        <begin position="143"/>
        <end position="166"/>
    </location>
</feature>
<evidence type="ECO:0000256" key="9">
    <source>
        <dbReference type="ARBA" id="ARBA00023136"/>
    </source>
</evidence>
<keyword evidence="12" id="KW-0413">Isomerase</keyword>
<dbReference type="InterPro" id="IPR002068">
    <property type="entry name" value="A-crystallin/Hsp20_dom"/>
</dbReference>
<keyword evidence="6 14" id="KW-1133">Transmembrane helix</keyword>
<evidence type="ECO:0000256" key="4">
    <source>
        <dbReference type="ARBA" id="ARBA00022692"/>
    </source>
</evidence>
<keyword evidence="7" id="KW-0756">Sterol biosynthesis</keyword>
<comment type="subcellular location">
    <subcellularLocation>
        <location evidence="1">Membrane</location>
        <topology evidence="1">Multi-pass membrane protein</topology>
    </subcellularLocation>
</comment>
<sequence>MEGHHPYSPKDLNLPGFVPNFLSASEILGVFGFATVIVFSVSWILPGLFSKTTKLERLLICWFTITGLIHMVVEGYFAFSPDFYEDKNGFFLAEIWKEYSRGDSRYASFDSAIVAVEGVTAVIEGPACLLAAYAIATRKSYRYVLQLAVSLGQFYGLVIYYITAILEGDHFSVSPLHYYAYYIGANSPWGIIPFLIIIRCWRKICESEGRNFIPNIYSATTILGILAAASTAVFCLTWILSVHLTLEFYVVFKPDFYKDKTGSFFAELCTSLAHINSFNSFRKEYSKGDSRYLSFDSTIIALEAISIFIFGPANLLAATVIFEMVKTEWRRTLIAYVIRTDVPGMNRGEIDVKVDNTSRTIVVSGTRRKPFEKVVLATLVDEKRYGYFWRRFNIPDRVANFDKVEIFIWDGVLFISVFTS</sequence>
<feature type="transmembrane region" description="Helical" evidence="16">
    <location>
        <begin position="27"/>
        <end position="46"/>
    </location>
</feature>
<dbReference type="PANTHER" id="PTHR14207:SF0">
    <property type="entry name" value="3-BETA-HYDROXYSTEROID-DELTA(8),DELTA(7)-ISOMERASE"/>
    <property type="match status" value="1"/>
</dbReference>
<evidence type="ECO:0000313" key="19">
    <source>
        <dbReference type="EnsemblPlants" id="AUR62013297-RA:cds"/>
    </source>
</evidence>
<feature type="transmembrane region" description="Helical" evidence="16">
    <location>
        <begin position="178"/>
        <end position="198"/>
    </location>
</feature>
<feature type="transmembrane region" description="Helical" evidence="16">
    <location>
        <begin position="219"/>
        <end position="240"/>
    </location>
</feature>
<accession>A0A803LH50</accession>
<dbReference type="PROSITE" id="PS51751">
    <property type="entry name" value="EXPERA"/>
    <property type="match status" value="1"/>
</dbReference>
<evidence type="ECO:0000256" key="3">
    <source>
        <dbReference type="ARBA" id="ARBA00022516"/>
    </source>
</evidence>
<keyword evidence="3" id="KW-0444">Lipid biosynthesis</keyword>
<dbReference type="Proteomes" id="UP000596660">
    <property type="component" value="Unplaced"/>
</dbReference>
<proteinExistence type="inferred from homology"/>
<evidence type="ECO:0000313" key="20">
    <source>
        <dbReference type="Proteomes" id="UP000596660"/>
    </source>
</evidence>